<dbReference type="GeneID" id="87957539"/>
<evidence type="ECO:0000313" key="3">
    <source>
        <dbReference type="Proteomes" id="UP001329825"/>
    </source>
</evidence>
<protein>
    <submittedName>
        <fullName evidence="2">Uncharacterized protein</fullName>
    </submittedName>
</protein>
<sequence length="944" mass="107005">MPAPISELMPKQQSRLRSVLDNPDPIEATDFFKEVEQMRNKAADWTSISDKTFRQYISFSDDFDGFYDLVWRKQFPDAPIDPWTMDDSQAMADIICGFLLFRLRNTLGRHKSGQVRSTTLEAWSKNMLYLAAYNLIGRGTLATARDYSVMTGKLPDKSDSLWSLVRNWCSAASAALCLPHASPEYEFFGLPEAVLIIRRIEQIVVQTPRRVHSLIQTKAAVQLLLTLGIRPSSLGRPSATTSVNAKMYLEENNVSFIQIAPGVYETKVNFRWLKGFSQQKHGIANFAPVLPPVSKVQNLQLEFASTIIPILIHRQKLCCQTEDGEHIFSDIDEFLSSDSRHFYVTEKSEDSIFRQVTTSGELSATPSSAGDIQRRLKEVAVEIRLPNCKAYHFRRNVGDIARIISGREGQASALNHFGRDHDVGRTVYSHGVEDSILPRVVLEEFKDSDGEAIKKLEASRHHLRSLDGRAVQAMLRLWREGMLQVGDIIDPPEEDEIQEELYREPEYSEMAKAIEILEEAGEDQNNSEDYIQLQKRNRYLRRRARKRVVKRKEGAVVRSEGSGSRAVHGTQLEYKSAKTALDHLRSSIPYVLSHPIGSDPSGDFDRFWETALRITPQAPGDEAPYMIHLEDEGLCLETEGHVDYDPDDLEMPEEQITRIVESVNFRKKKESAPEIVLRVQAENAAGNGTRKRKHTEETIAGSLGSSSRKKSAVHRANAPSAKQQLGLSGNLKENEVDEDGNRIDGNDPVVQNKLLGQEADNFLSDLEIFDDSSEAKEPSDIHIVRYRAEYMRRNFRLLQLRDLNEVEDPLANFVTTNGWCPFCVPGELGMIRFIRNKAGRISHNGVGTGILHSGDTGKLERMKLIHQHLPRMHPEIWLNMSELGLQSVKSDGSIKDHDPADFDQMAQLLADAYTLELPEEPMVEDSQLTEVLWMRNQWMDRWAK</sequence>
<proteinExistence type="predicted"/>
<evidence type="ECO:0000313" key="2">
    <source>
        <dbReference type="EMBL" id="WRT68432.1"/>
    </source>
</evidence>
<reference evidence="2 3" key="1">
    <citation type="submission" date="2024-01" db="EMBL/GenBank/DDBJ databases">
        <title>Comparative genomics of Cryptococcus and Kwoniella reveals pathogenesis evolution and contrasting modes of karyotype evolution via chromosome fusion or intercentromeric recombination.</title>
        <authorList>
            <person name="Coelho M.A."/>
            <person name="David-Palma M."/>
            <person name="Shea T."/>
            <person name="Bowers K."/>
            <person name="McGinley-Smith S."/>
            <person name="Mohammad A.W."/>
            <person name="Gnirke A."/>
            <person name="Yurkov A.M."/>
            <person name="Nowrousian M."/>
            <person name="Sun S."/>
            <person name="Cuomo C.A."/>
            <person name="Heitman J."/>
        </authorList>
    </citation>
    <scope>NUCLEOTIDE SEQUENCE [LARGE SCALE GENOMIC DNA]</scope>
    <source>
        <strain evidence="2">CBS 11374</strain>
    </source>
</reference>
<evidence type="ECO:0000256" key="1">
    <source>
        <dbReference type="SAM" id="MobiDB-lite"/>
    </source>
</evidence>
<dbReference type="RefSeq" id="XP_062793172.1">
    <property type="nucleotide sequence ID" value="XM_062937121.1"/>
</dbReference>
<dbReference type="EMBL" id="CP141887">
    <property type="protein sequence ID" value="WRT68432.1"/>
    <property type="molecule type" value="Genomic_DNA"/>
</dbReference>
<organism evidence="2 3">
    <name type="scientific">Kwoniella shivajii</name>
    <dbReference type="NCBI Taxonomy" id="564305"/>
    <lineage>
        <taxon>Eukaryota</taxon>
        <taxon>Fungi</taxon>
        <taxon>Dikarya</taxon>
        <taxon>Basidiomycota</taxon>
        <taxon>Agaricomycotina</taxon>
        <taxon>Tremellomycetes</taxon>
        <taxon>Tremellales</taxon>
        <taxon>Cryptococcaceae</taxon>
        <taxon>Kwoniella</taxon>
    </lineage>
</organism>
<dbReference type="Proteomes" id="UP001329825">
    <property type="component" value="Chromosome 7"/>
</dbReference>
<accession>A0ABZ1D4D0</accession>
<feature type="region of interest" description="Disordered" evidence="1">
    <location>
        <begin position="683"/>
        <end position="748"/>
    </location>
</feature>
<keyword evidence="3" id="KW-1185">Reference proteome</keyword>
<gene>
    <name evidence="2" type="ORF">IL334_005408</name>
</gene>
<name>A0ABZ1D4D0_9TREE</name>